<comment type="similarity">
    <text evidence="2">Belongs to the FAD-dependent glycerol-3-phosphate dehydrogenase family.</text>
</comment>
<dbReference type="InterPro" id="IPR031656">
    <property type="entry name" value="DAO_C"/>
</dbReference>
<keyword evidence="6 9" id="KW-0560">Oxidoreductase</keyword>
<feature type="domain" description="Alpha-glycerophosphate oxidase C-terminal" evidence="8">
    <location>
        <begin position="416"/>
        <end position="499"/>
    </location>
</feature>
<evidence type="ECO:0000259" key="8">
    <source>
        <dbReference type="Pfam" id="PF16901"/>
    </source>
</evidence>
<dbReference type="PANTHER" id="PTHR11985">
    <property type="entry name" value="GLYCEROL-3-PHOSPHATE DEHYDROGENASE"/>
    <property type="match status" value="1"/>
</dbReference>
<keyword evidence="5" id="KW-0274">FAD</keyword>
<dbReference type="PRINTS" id="PR01001">
    <property type="entry name" value="FADG3PDH"/>
</dbReference>
<organism evidence="9">
    <name type="scientific">hydrothermal vent metagenome</name>
    <dbReference type="NCBI Taxonomy" id="652676"/>
    <lineage>
        <taxon>unclassified sequences</taxon>
        <taxon>metagenomes</taxon>
        <taxon>ecological metagenomes</taxon>
    </lineage>
</organism>
<dbReference type="InterPro" id="IPR006076">
    <property type="entry name" value="FAD-dep_OxRdtase"/>
</dbReference>
<dbReference type="GO" id="GO:0046168">
    <property type="term" value="P:glycerol-3-phosphate catabolic process"/>
    <property type="evidence" value="ECO:0007669"/>
    <property type="project" value="TreeGrafter"/>
</dbReference>
<dbReference type="InterPro" id="IPR000447">
    <property type="entry name" value="G3P_DH_FAD-dep"/>
</dbReference>
<sequence>MNRDKMIKELEKANGLWDIIIIGGGASGIGAALESATRGFKTLLLEQSDFTKGTSSRSTKLVHGGVRYLAQGDILLVLEALRERGLLKKNAPHLVKNQSFIIPNYNWWGIPFYTIGLKLYDLLAGKLSLGKSLAYTKKHTLQSIPTLKAKNLRGGVIYHDGQFDDSRLAINICQSFVENGGVAINYMKVTGLLKKNDKLNGVAAIDQETGREYNIHAKAVLNATGVFVDGIIKMDNPQAKDIIKPSQGVHLVLDKRFIPGDYAVMIPKTSDGRVLFAVPWHNKVVVGTTDIEKNTAEIEPRPLTEEVDFILETAGRYLITPPRRSDVLSVFAGLRPLAAPASKNKKTKEISRRHKILVSGSGLVTLTGGKWTTYRLMGEEVINKISVTAGLPLKKSVTKNLKIHGCQDDVDLNDPLYYYGSDKKLLNDLIKESPGMGDFLSKKLGIINAQIILAVRNEMARTVEDCLSRRTRALLLDARESIRIAPKVAKLMAEEMGYNGDWQKEQVEMYNNLAQGYILNG</sequence>
<accession>A0A3B0UDE3</accession>
<dbReference type="AlphaFoldDB" id="A0A3B0UDE3"/>
<dbReference type="Pfam" id="PF01266">
    <property type="entry name" value="DAO"/>
    <property type="match status" value="1"/>
</dbReference>
<dbReference type="SUPFAM" id="SSF54373">
    <property type="entry name" value="FAD-linked reductases, C-terminal domain"/>
    <property type="match status" value="1"/>
</dbReference>
<evidence type="ECO:0000256" key="4">
    <source>
        <dbReference type="ARBA" id="ARBA00022798"/>
    </source>
</evidence>
<keyword evidence="4" id="KW-0319">Glycerol metabolism</keyword>
<reference evidence="9" key="1">
    <citation type="submission" date="2018-06" db="EMBL/GenBank/DDBJ databases">
        <authorList>
            <person name="Zhirakovskaya E."/>
        </authorList>
    </citation>
    <scope>NUCLEOTIDE SEQUENCE</scope>
</reference>
<evidence type="ECO:0000256" key="5">
    <source>
        <dbReference type="ARBA" id="ARBA00022827"/>
    </source>
</evidence>
<dbReference type="SUPFAM" id="SSF51905">
    <property type="entry name" value="FAD/NAD(P)-binding domain"/>
    <property type="match status" value="1"/>
</dbReference>
<dbReference type="GO" id="GO:0006071">
    <property type="term" value="P:glycerol metabolic process"/>
    <property type="evidence" value="ECO:0007669"/>
    <property type="project" value="UniProtKB-KW"/>
</dbReference>
<name>A0A3B0UDE3_9ZZZZ</name>
<dbReference type="PANTHER" id="PTHR11985:SF35">
    <property type="entry name" value="ANAEROBIC GLYCEROL-3-PHOSPHATE DEHYDROGENASE SUBUNIT A"/>
    <property type="match status" value="1"/>
</dbReference>
<dbReference type="InterPro" id="IPR038299">
    <property type="entry name" value="DAO_C_sf"/>
</dbReference>
<evidence type="ECO:0000313" key="9">
    <source>
        <dbReference type="EMBL" id="VAW23357.1"/>
    </source>
</evidence>
<keyword evidence="3" id="KW-0285">Flavoprotein</keyword>
<dbReference type="EMBL" id="UOEP01000192">
    <property type="protein sequence ID" value="VAW23357.1"/>
    <property type="molecule type" value="Genomic_DNA"/>
</dbReference>
<evidence type="ECO:0000256" key="1">
    <source>
        <dbReference type="ARBA" id="ARBA00001974"/>
    </source>
</evidence>
<dbReference type="InterPro" id="IPR036188">
    <property type="entry name" value="FAD/NAD-bd_sf"/>
</dbReference>
<dbReference type="Gene3D" id="3.30.9.10">
    <property type="entry name" value="D-Amino Acid Oxidase, subunit A, domain 2"/>
    <property type="match status" value="1"/>
</dbReference>
<dbReference type="Gene3D" id="1.10.8.870">
    <property type="entry name" value="Alpha-glycerophosphate oxidase, cap domain"/>
    <property type="match status" value="1"/>
</dbReference>
<protein>
    <submittedName>
        <fullName evidence="9">Glycerol-3-phosphate dehydrogenase</fullName>
        <ecNumber evidence="9">1.1.5.3</ecNumber>
    </submittedName>
</protein>
<dbReference type="EC" id="1.1.5.3" evidence="9"/>
<proteinExistence type="inferred from homology"/>
<evidence type="ECO:0000256" key="2">
    <source>
        <dbReference type="ARBA" id="ARBA00007330"/>
    </source>
</evidence>
<feature type="domain" description="FAD dependent oxidoreductase" evidence="7">
    <location>
        <begin position="18"/>
        <end position="375"/>
    </location>
</feature>
<dbReference type="Pfam" id="PF16901">
    <property type="entry name" value="DAO_C"/>
    <property type="match status" value="1"/>
</dbReference>
<evidence type="ECO:0000256" key="3">
    <source>
        <dbReference type="ARBA" id="ARBA00022630"/>
    </source>
</evidence>
<gene>
    <name evidence="9" type="ORF">MNBD_BACTEROID01-2520</name>
</gene>
<comment type="cofactor">
    <cofactor evidence="1">
        <name>FAD</name>
        <dbReference type="ChEBI" id="CHEBI:57692"/>
    </cofactor>
</comment>
<evidence type="ECO:0000259" key="7">
    <source>
        <dbReference type="Pfam" id="PF01266"/>
    </source>
</evidence>
<evidence type="ECO:0000256" key="6">
    <source>
        <dbReference type="ARBA" id="ARBA00023002"/>
    </source>
</evidence>
<dbReference type="GO" id="GO:0004368">
    <property type="term" value="F:glycerol-3-phosphate dehydrogenase (quinone) activity"/>
    <property type="evidence" value="ECO:0007669"/>
    <property type="project" value="UniProtKB-EC"/>
</dbReference>
<dbReference type="Gene3D" id="3.50.50.60">
    <property type="entry name" value="FAD/NAD(P)-binding domain"/>
    <property type="match status" value="1"/>
</dbReference>